<reference evidence="1" key="1">
    <citation type="journal article" date="2020" name="Stud. Mycol.">
        <title>101 Dothideomycetes genomes: a test case for predicting lifestyles and emergence of pathogens.</title>
        <authorList>
            <person name="Haridas S."/>
            <person name="Albert R."/>
            <person name="Binder M."/>
            <person name="Bloem J."/>
            <person name="Labutti K."/>
            <person name="Salamov A."/>
            <person name="Andreopoulos B."/>
            <person name="Baker S."/>
            <person name="Barry K."/>
            <person name="Bills G."/>
            <person name="Bluhm B."/>
            <person name="Cannon C."/>
            <person name="Castanera R."/>
            <person name="Culley D."/>
            <person name="Daum C."/>
            <person name="Ezra D."/>
            <person name="Gonzalez J."/>
            <person name="Henrissat B."/>
            <person name="Kuo A."/>
            <person name="Liang C."/>
            <person name="Lipzen A."/>
            <person name="Lutzoni F."/>
            <person name="Magnuson J."/>
            <person name="Mondo S."/>
            <person name="Nolan M."/>
            <person name="Ohm R."/>
            <person name="Pangilinan J."/>
            <person name="Park H.-J."/>
            <person name="Ramirez L."/>
            <person name="Alfaro M."/>
            <person name="Sun H."/>
            <person name="Tritt A."/>
            <person name="Yoshinaga Y."/>
            <person name="Zwiers L.-H."/>
            <person name="Turgeon B."/>
            <person name="Goodwin S."/>
            <person name="Spatafora J."/>
            <person name="Crous P."/>
            <person name="Grigoriev I."/>
        </authorList>
    </citation>
    <scope>NUCLEOTIDE SEQUENCE</scope>
    <source>
        <strain evidence="1">CBS 675.92</strain>
    </source>
</reference>
<organism evidence="1 2">
    <name type="scientific">Byssothecium circinans</name>
    <dbReference type="NCBI Taxonomy" id="147558"/>
    <lineage>
        <taxon>Eukaryota</taxon>
        <taxon>Fungi</taxon>
        <taxon>Dikarya</taxon>
        <taxon>Ascomycota</taxon>
        <taxon>Pezizomycotina</taxon>
        <taxon>Dothideomycetes</taxon>
        <taxon>Pleosporomycetidae</taxon>
        <taxon>Pleosporales</taxon>
        <taxon>Massarineae</taxon>
        <taxon>Massarinaceae</taxon>
        <taxon>Byssothecium</taxon>
    </lineage>
</organism>
<accession>A0A6A5UDD2</accession>
<gene>
    <name evidence="1" type="ORF">CC80DRAFT_500298</name>
</gene>
<name>A0A6A5UDD2_9PLEO</name>
<evidence type="ECO:0000313" key="1">
    <source>
        <dbReference type="EMBL" id="KAF1961959.1"/>
    </source>
</evidence>
<dbReference type="EMBL" id="ML976980">
    <property type="protein sequence ID" value="KAF1961959.1"/>
    <property type="molecule type" value="Genomic_DNA"/>
</dbReference>
<dbReference type="OrthoDB" id="3918328at2759"/>
<dbReference type="Proteomes" id="UP000800035">
    <property type="component" value="Unassembled WGS sequence"/>
</dbReference>
<sequence length="253" mass="27749">MTFVMEWQCIDMPHLSPQFSDPIPPAFPLARRPALIPPNCSLSTAETADLIKTRTQQLPFPSPDAHLLKDIRSVSLATSEISLGDASIHTFNSGATTLRDASPTSDCDRSVDTATFPPALARRAVQRTAWLQARAQYARNRKLKYFMSCRGGKDVEDIHNERQRNKSCEHGGPKRKHSSFIQAEERKYELEAHAGTPHISNLQTDDDVSAQLQVEELSIGGEVAAVGTEGVLVGEAAVVDALTGIPDEDMMTR</sequence>
<keyword evidence="2" id="KW-1185">Reference proteome</keyword>
<dbReference type="AlphaFoldDB" id="A0A6A5UDD2"/>
<protein>
    <submittedName>
        <fullName evidence="1">Uncharacterized protein</fullName>
    </submittedName>
</protein>
<proteinExistence type="predicted"/>
<evidence type="ECO:0000313" key="2">
    <source>
        <dbReference type="Proteomes" id="UP000800035"/>
    </source>
</evidence>